<organism evidence="2 3">
    <name type="scientific">Sphingobacterium kitahiroshimense</name>
    <dbReference type="NCBI Taxonomy" id="470446"/>
    <lineage>
        <taxon>Bacteria</taxon>
        <taxon>Pseudomonadati</taxon>
        <taxon>Bacteroidota</taxon>
        <taxon>Sphingobacteriia</taxon>
        <taxon>Sphingobacteriales</taxon>
        <taxon>Sphingobacteriaceae</taxon>
        <taxon>Sphingobacterium</taxon>
    </lineage>
</organism>
<dbReference type="Gene3D" id="3.30.2080.10">
    <property type="entry name" value="GH92 mannosidase domain"/>
    <property type="match status" value="1"/>
</dbReference>
<evidence type="ECO:0000259" key="1">
    <source>
        <dbReference type="Pfam" id="PF07971"/>
    </source>
</evidence>
<comment type="caution">
    <text evidence="2">The sequence shown here is derived from an EMBL/GenBank/DDBJ whole genome shotgun (WGS) entry which is preliminary data.</text>
</comment>
<protein>
    <submittedName>
        <fullName evidence="2">Glycoside hydrolase domain-containing protein</fullName>
    </submittedName>
</protein>
<keyword evidence="2" id="KW-0378">Hydrolase</keyword>
<reference evidence="2 3" key="1">
    <citation type="submission" date="2024-04" db="EMBL/GenBank/DDBJ databases">
        <title>WGS of bacteria from Torrens River.</title>
        <authorList>
            <person name="Wyrsch E.R."/>
            <person name="Drigo B."/>
        </authorList>
    </citation>
    <scope>NUCLEOTIDE SEQUENCE [LARGE SCALE GENOMIC DNA]</scope>
    <source>
        <strain evidence="2 3">TWI391</strain>
    </source>
</reference>
<dbReference type="PANTHER" id="PTHR12143">
    <property type="entry name" value="PEPTIDE N-GLYCANASE PNGASE -RELATED"/>
    <property type="match status" value="1"/>
</dbReference>
<dbReference type="InterPro" id="IPR012939">
    <property type="entry name" value="Glyco_hydro_92"/>
</dbReference>
<feature type="domain" description="Glycosyl hydrolase family 92" evidence="1">
    <location>
        <begin position="3"/>
        <end position="91"/>
    </location>
</feature>
<keyword evidence="3" id="KW-1185">Reference proteome</keyword>
<dbReference type="GO" id="GO:0016787">
    <property type="term" value="F:hydrolase activity"/>
    <property type="evidence" value="ECO:0007669"/>
    <property type="project" value="UniProtKB-KW"/>
</dbReference>
<accession>A0ABV0BYH9</accession>
<evidence type="ECO:0000313" key="3">
    <source>
        <dbReference type="Proteomes" id="UP001409291"/>
    </source>
</evidence>
<evidence type="ECO:0000313" key="2">
    <source>
        <dbReference type="EMBL" id="MEN5379333.1"/>
    </source>
</evidence>
<sequence>MGDDAGAMSGWFVLTALGLHQPLIGQPIYYVSIPLFPEIIVQQVEQKLKIKVLNYNDKNNYIKRVLLNGKDINRLWLHHDELDIGGLLEIEACAELSTYGIDNIWVSDLKE</sequence>
<dbReference type="InterPro" id="IPR050883">
    <property type="entry name" value="PNGase"/>
</dbReference>
<proteinExistence type="predicted"/>
<dbReference type="Pfam" id="PF07971">
    <property type="entry name" value="Glyco_hydro_92"/>
    <property type="match status" value="1"/>
</dbReference>
<dbReference type="PANTHER" id="PTHR12143:SF43">
    <property type="entry name" value="PUTATIVE-RELATED"/>
    <property type="match status" value="1"/>
</dbReference>
<dbReference type="Proteomes" id="UP001409291">
    <property type="component" value="Unassembled WGS sequence"/>
</dbReference>
<gene>
    <name evidence="2" type="ORF">ABE541_18855</name>
</gene>
<dbReference type="EMBL" id="JBDJNQ010000009">
    <property type="protein sequence ID" value="MEN5379333.1"/>
    <property type="molecule type" value="Genomic_DNA"/>
</dbReference>
<dbReference type="RefSeq" id="WP_346582097.1">
    <property type="nucleotide sequence ID" value="NZ_JBDJLH010000007.1"/>
</dbReference>
<name>A0ABV0BYH9_9SPHI</name>